<keyword evidence="4" id="KW-1185">Reference proteome</keyword>
<dbReference type="Proteomes" id="UP000298050">
    <property type="component" value="Unassembled WGS sequence"/>
</dbReference>
<gene>
    <name evidence="3" type="ORF">E4634_11285</name>
</gene>
<evidence type="ECO:0000259" key="2">
    <source>
        <dbReference type="Pfam" id="PF09835"/>
    </source>
</evidence>
<feature type="domain" description="DUF2062" evidence="2">
    <location>
        <begin position="24"/>
        <end position="164"/>
    </location>
</feature>
<keyword evidence="1" id="KW-1133">Transmembrane helix</keyword>
<name>A0A4Z0M2A2_9GAMM</name>
<feature type="transmembrane region" description="Helical" evidence="1">
    <location>
        <begin position="132"/>
        <end position="155"/>
    </location>
</feature>
<dbReference type="OrthoDB" id="9786029at2"/>
<dbReference type="Pfam" id="PF09835">
    <property type="entry name" value="DUF2062"/>
    <property type="match status" value="1"/>
</dbReference>
<keyword evidence="1" id="KW-0472">Membrane</keyword>
<dbReference type="PANTHER" id="PTHR40547">
    <property type="entry name" value="SLL0298 PROTEIN"/>
    <property type="match status" value="1"/>
</dbReference>
<comment type="caution">
    <text evidence="3">The sequence shown here is derived from an EMBL/GenBank/DDBJ whole genome shotgun (WGS) entry which is preliminary data.</text>
</comment>
<evidence type="ECO:0000313" key="3">
    <source>
        <dbReference type="EMBL" id="TGD73600.1"/>
    </source>
</evidence>
<dbReference type="EMBL" id="SRLE01000007">
    <property type="protein sequence ID" value="TGD73600.1"/>
    <property type="molecule type" value="Genomic_DNA"/>
</dbReference>
<reference evidence="3 4" key="1">
    <citation type="submission" date="2019-04" db="EMBL/GenBank/DDBJ databases">
        <title>Taxonomy of novel Haliea sp. from mangrove soil of West Coast of India.</title>
        <authorList>
            <person name="Verma A."/>
            <person name="Kumar P."/>
            <person name="Krishnamurthi S."/>
        </authorList>
    </citation>
    <scope>NUCLEOTIDE SEQUENCE [LARGE SCALE GENOMIC DNA]</scope>
    <source>
        <strain evidence="3 4">SAOS-164</strain>
    </source>
</reference>
<protein>
    <submittedName>
        <fullName evidence="3">DUF2062 domain-containing protein</fullName>
    </submittedName>
</protein>
<evidence type="ECO:0000256" key="1">
    <source>
        <dbReference type="SAM" id="Phobius"/>
    </source>
</evidence>
<dbReference type="RefSeq" id="WP_135443915.1">
    <property type="nucleotide sequence ID" value="NZ_SRLE01000007.1"/>
</dbReference>
<dbReference type="InterPro" id="IPR018639">
    <property type="entry name" value="DUF2062"/>
</dbReference>
<dbReference type="PANTHER" id="PTHR40547:SF1">
    <property type="entry name" value="SLL0298 PROTEIN"/>
    <property type="match status" value="1"/>
</dbReference>
<proteinExistence type="predicted"/>
<evidence type="ECO:0000313" key="4">
    <source>
        <dbReference type="Proteomes" id="UP000298050"/>
    </source>
</evidence>
<dbReference type="AlphaFoldDB" id="A0A4Z0M2A2"/>
<organism evidence="3 4">
    <name type="scientific">Mangrovimicrobium sediminis</name>
    <dbReference type="NCBI Taxonomy" id="2562682"/>
    <lineage>
        <taxon>Bacteria</taxon>
        <taxon>Pseudomonadati</taxon>
        <taxon>Pseudomonadota</taxon>
        <taxon>Gammaproteobacteria</taxon>
        <taxon>Cellvibrionales</taxon>
        <taxon>Halieaceae</taxon>
        <taxon>Mangrovimicrobium</taxon>
    </lineage>
</organism>
<sequence>MPKKTLKSMMPTPERLREIKSLHILGDWIYANNLWHINRYSSAMGFFVGLFMAFMPIPGQMVLAAAMAVLLRCNLPLSVGLVWITNPVTMPAIYYLAYRLGALILRHPVQAMEFELSFHWLTHRLSEIWEPFLLGCLLLGLFFGSLGYFMINILWRIRVATKWRQRKRDRARRAGPQ</sequence>
<accession>A0A4Z0M2A2</accession>
<keyword evidence="1" id="KW-0812">Transmembrane</keyword>